<gene>
    <name evidence="3" type="ORF">GCM10023188_30360</name>
</gene>
<dbReference type="CDD" id="cd11331">
    <property type="entry name" value="AmyAc_OligoGlu_like"/>
    <property type="match status" value="1"/>
</dbReference>
<dbReference type="PANTHER" id="PTHR10357:SF179">
    <property type="entry name" value="NEUTRAL AND BASIC AMINO ACID TRANSPORT PROTEIN RBAT"/>
    <property type="match status" value="1"/>
</dbReference>
<evidence type="ECO:0000313" key="3">
    <source>
        <dbReference type="EMBL" id="GAA4436836.1"/>
    </source>
</evidence>
<name>A0ABP8LVY3_9BACT</name>
<sequence length="535" mass="61738">MEKTTSKHLWWQEGIIYQVYPRSFQDSDGDGIGDLRGITSRLDYLKWLGIKGIWVSPIFPSPMADFGYDISDYCTIHPLFGAMQDFDALLHEVHARDMKLILDLVPNHTSDEHPWFQESRSSRDNPKRNWYLWHDAKPDGSPPNNWLSVFGGSAWEWDEPTQQYYYHAFHTKQPDLNWRNPEVQHAMLNVMRFWLDKGVDGFRVDVMWHMIKDEQLRDNPANPNYNPLELPYRQLLPTYSTDQPEVHDIVKMMRQVTDSYHERMMIGEIYLPVSKLVAYYGADNKGAHLPFNFLLLALPWDAQQLASAISEYEGALPPGGWPNWVLSNHDKPRITSRVGKSQANVAAMLLLTLRGTPTFYYGDELGMRDVPIPPEEVQDPQGLNIPDKYLSRDPARTPMQWDDSDHAGFTVAKPWLRLPENFRKVNVKTQQDDPYSMLSFYRKLIRLRQEEPALRIGDYAPVYTDSQAIAYTREAGEKRFLIVLNLTHRPCYFNPEHEAFSGTIAISTYLEREGTPISGTISLSGDEGIVVRLAS</sequence>
<keyword evidence="4" id="KW-1185">Reference proteome</keyword>
<dbReference type="InterPro" id="IPR045857">
    <property type="entry name" value="O16G_dom_2"/>
</dbReference>
<dbReference type="SMART" id="SM00642">
    <property type="entry name" value="Aamy"/>
    <property type="match status" value="1"/>
</dbReference>
<feature type="domain" description="Glycosyl hydrolase family 13 catalytic" evidence="2">
    <location>
        <begin position="18"/>
        <end position="396"/>
    </location>
</feature>
<evidence type="ECO:0000313" key="4">
    <source>
        <dbReference type="Proteomes" id="UP001500552"/>
    </source>
</evidence>
<dbReference type="Gene3D" id="3.20.20.80">
    <property type="entry name" value="Glycosidases"/>
    <property type="match status" value="1"/>
</dbReference>
<dbReference type="InterPro" id="IPR013780">
    <property type="entry name" value="Glyco_hydro_b"/>
</dbReference>
<comment type="caution">
    <text evidence="3">The sequence shown here is derived from an EMBL/GenBank/DDBJ whole genome shotgun (WGS) entry which is preliminary data.</text>
</comment>
<dbReference type="GO" id="GO:0016787">
    <property type="term" value="F:hydrolase activity"/>
    <property type="evidence" value="ECO:0007669"/>
    <property type="project" value="UniProtKB-KW"/>
</dbReference>
<accession>A0ABP8LVY3</accession>
<dbReference type="InterPro" id="IPR017853">
    <property type="entry name" value="GH"/>
</dbReference>
<dbReference type="Gene3D" id="3.90.400.10">
    <property type="entry name" value="Oligo-1,6-glucosidase, Domain 2"/>
    <property type="match status" value="1"/>
</dbReference>
<dbReference type="Pfam" id="PF00128">
    <property type="entry name" value="Alpha-amylase"/>
    <property type="match status" value="1"/>
</dbReference>
<keyword evidence="3" id="KW-0378">Hydrolase</keyword>
<dbReference type="Gene3D" id="2.60.40.1180">
    <property type="entry name" value="Golgi alpha-mannosidase II"/>
    <property type="match status" value="1"/>
</dbReference>
<evidence type="ECO:0000259" key="2">
    <source>
        <dbReference type="SMART" id="SM00642"/>
    </source>
</evidence>
<organism evidence="3 4">
    <name type="scientific">Pontibacter saemangeumensis</name>
    <dbReference type="NCBI Taxonomy" id="1084525"/>
    <lineage>
        <taxon>Bacteria</taxon>
        <taxon>Pseudomonadati</taxon>
        <taxon>Bacteroidota</taxon>
        <taxon>Cytophagia</taxon>
        <taxon>Cytophagales</taxon>
        <taxon>Hymenobacteraceae</taxon>
        <taxon>Pontibacter</taxon>
    </lineage>
</organism>
<reference evidence="4" key="1">
    <citation type="journal article" date="2019" name="Int. J. Syst. Evol. Microbiol.">
        <title>The Global Catalogue of Microorganisms (GCM) 10K type strain sequencing project: providing services to taxonomists for standard genome sequencing and annotation.</title>
        <authorList>
            <consortium name="The Broad Institute Genomics Platform"/>
            <consortium name="The Broad Institute Genome Sequencing Center for Infectious Disease"/>
            <person name="Wu L."/>
            <person name="Ma J."/>
        </authorList>
    </citation>
    <scope>NUCLEOTIDE SEQUENCE [LARGE SCALE GENOMIC DNA]</scope>
    <source>
        <strain evidence="4">JCM 17926</strain>
    </source>
</reference>
<dbReference type="EMBL" id="BAABHC010000016">
    <property type="protein sequence ID" value="GAA4436836.1"/>
    <property type="molecule type" value="Genomic_DNA"/>
</dbReference>
<protein>
    <submittedName>
        <fullName evidence="3">Alpha-amylase family glycosyl hydrolase</fullName>
    </submittedName>
</protein>
<dbReference type="PANTHER" id="PTHR10357">
    <property type="entry name" value="ALPHA-AMYLASE FAMILY MEMBER"/>
    <property type="match status" value="1"/>
</dbReference>
<dbReference type="SUPFAM" id="SSF51445">
    <property type="entry name" value="(Trans)glycosidases"/>
    <property type="match status" value="1"/>
</dbReference>
<dbReference type="SUPFAM" id="SSF51011">
    <property type="entry name" value="Glycosyl hydrolase domain"/>
    <property type="match status" value="1"/>
</dbReference>
<proteinExistence type="inferred from homology"/>
<evidence type="ECO:0000256" key="1">
    <source>
        <dbReference type="ARBA" id="ARBA00008061"/>
    </source>
</evidence>
<dbReference type="Proteomes" id="UP001500552">
    <property type="component" value="Unassembled WGS sequence"/>
</dbReference>
<comment type="similarity">
    <text evidence="1">Belongs to the glycosyl hydrolase 13 family.</text>
</comment>
<dbReference type="RefSeq" id="WP_345160279.1">
    <property type="nucleotide sequence ID" value="NZ_BAABHC010000016.1"/>
</dbReference>
<dbReference type="InterPro" id="IPR006047">
    <property type="entry name" value="GH13_cat_dom"/>
</dbReference>